<accession>A0A699UGD5</accession>
<sequence>MSLLTTLMETCALQSQKVAELEQDKHTQALEILKLKKRVKRLEKKKKKKSRSSGFKRLRK</sequence>
<name>A0A699UGD5_TANCI</name>
<protein>
    <submittedName>
        <fullName evidence="2">Uncharacterized protein</fullName>
    </submittedName>
</protein>
<gene>
    <name evidence="2" type="ORF">Tci_892385</name>
</gene>
<feature type="region of interest" description="Disordered" evidence="1">
    <location>
        <begin position="41"/>
        <end position="60"/>
    </location>
</feature>
<evidence type="ECO:0000256" key="1">
    <source>
        <dbReference type="SAM" id="MobiDB-lite"/>
    </source>
</evidence>
<feature type="non-terminal residue" evidence="2">
    <location>
        <position position="60"/>
    </location>
</feature>
<comment type="caution">
    <text evidence="2">The sequence shown here is derived from an EMBL/GenBank/DDBJ whole genome shotgun (WGS) entry which is preliminary data.</text>
</comment>
<organism evidence="2">
    <name type="scientific">Tanacetum cinerariifolium</name>
    <name type="common">Dalmatian daisy</name>
    <name type="synonym">Chrysanthemum cinerariifolium</name>
    <dbReference type="NCBI Taxonomy" id="118510"/>
    <lineage>
        <taxon>Eukaryota</taxon>
        <taxon>Viridiplantae</taxon>
        <taxon>Streptophyta</taxon>
        <taxon>Embryophyta</taxon>
        <taxon>Tracheophyta</taxon>
        <taxon>Spermatophyta</taxon>
        <taxon>Magnoliopsida</taxon>
        <taxon>eudicotyledons</taxon>
        <taxon>Gunneridae</taxon>
        <taxon>Pentapetalae</taxon>
        <taxon>asterids</taxon>
        <taxon>campanulids</taxon>
        <taxon>Asterales</taxon>
        <taxon>Asteraceae</taxon>
        <taxon>Asteroideae</taxon>
        <taxon>Anthemideae</taxon>
        <taxon>Anthemidinae</taxon>
        <taxon>Tanacetum</taxon>
    </lineage>
</organism>
<evidence type="ECO:0000313" key="2">
    <source>
        <dbReference type="EMBL" id="GFD20416.1"/>
    </source>
</evidence>
<dbReference type="AlphaFoldDB" id="A0A699UGD5"/>
<dbReference type="EMBL" id="BKCJ011321987">
    <property type="protein sequence ID" value="GFD20416.1"/>
    <property type="molecule type" value="Genomic_DNA"/>
</dbReference>
<proteinExistence type="predicted"/>
<reference evidence="2" key="1">
    <citation type="journal article" date="2019" name="Sci. Rep.">
        <title>Draft genome of Tanacetum cinerariifolium, the natural source of mosquito coil.</title>
        <authorList>
            <person name="Yamashiro T."/>
            <person name="Shiraishi A."/>
            <person name="Satake H."/>
            <person name="Nakayama K."/>
        </authorList>
    </citation>
    <scope>NUCLEOTIDE SEQUENCE</scope>
</reference>